<dbReference type="AlphaFoldDB" id="A0AAE3MGJ1"/>
<evidence type="ECO:0000256" key="1">
    <source>
        <dbReference type="SAM" id="Phobius"/>
    </source>
</evidence>
<protein>
    <submittedName>
        <fullName evidence="3">Aromatic aminobenezylarsenical efflux permease ArsG family transporter</fullName>
    </submittedName>
</protein>
<comment type="caution">
    <text evidence="3">The sequence shown here is derived from an EMBL/GenBank/DDBJ whole genome shotgun (WGS) entry which is preliminary data.</text>
</comment>
<organism evidence="3 4">
    <name type="scientific">Plebeiibacterium marinum</name>
    <dbReference type="NCBI Taxonomy" id="2992111"/>
    <lineage>
        <taxon>Bacteria</taxon>
        <taxon>Pseudomonadati</taxon>
        <taxon>Bacteroidota</taxon>
        <taxon>Bacteroidia</taxon>
        <taxon>Marinilabiliales</taxon>
        <taxon>Marinilabiliaceae</taxon>
        <taxon>Plebeiibacterium</taxon>
    </lineage>
</organism>
<feature type="transmembrane region" description="Helical" evidence="1">
    <location>
        <begin position="135"/>
        <end position="163"/>
    </location>
</feature>
<feature type="transmembrane region" description="Helical" evidence="1">
    <location>
        <begin position="169"/>
        <end position="194"/>
    </location>
</feature>
<feature type="domain" description="Urease accessory protein UreH-like transmembrane" evidence="2">
    <location>
        <begin position="17"/>
        <end position="225"/>
    </location>
</feature>
<feature type="transmembrane region" description="Helical" evidence="1">
    <location>
        <begin position="15"/>
        <end position="43"/>
    </location>
</feature>
<dbReference type="Proteomes" id="UP001207408">
    <property type="component" value="Unassembled WGS sequence"/>
</dbReference>
<feature type="transmembrane region" description="Helical" evidence="1">
    <location>
        <begin position="214"/>
        <end position="234"/>
    </location>
</feature>
<dbReference type="EMBL" id="JAPDPI010000026">
    <property type="protein sequence ID" value="MCW3806612.1"/>
    <property type="molecule type" value="Genomic_DNA"/>
</dbReference>
<dbReference type="PANTHER" id="PTHR31272">
    <property type="entry name" value="CYTOCHROME C-TYPE BIOGENESIS PROTEIN HI_1454-RELATED"/>
    <property type="match status" value="1"/>
</dbReference>
<dbReference type="Pfam" id="PF13386">
    <property type="entry name" value="DsbD_2"/>
    <property type="match status" value="1"/>
</dbReference>
<keyword evidence="1" id="KW-0472">Membrane</keyword>
<dbReference type="PANTHER" id="PTHR31272:SF4">
    <property type="entry name" value="CYTOCHROME C-TYPE BIOGENESIS PROTEIN HI_1454-RELATED"/>
    <property type="match status" value="1"/>
</dbReference>
<dbReference type="InterPro" id="IPR039447">
    <property type="entry name" value="UreH-like_TM_dom"/>
</dbReference>
<accession>A0AAE3MGJ1</accession>
<dbReference type="RefSeq" id="WP_301200208.1">
    <property type="nucleotide sequence ID" value="NZ_JAPDPI010000026.1"/>
</dbReference>
<keyword evidence="1" id="KW-1133">Transmembrane helix</keyword>
<sequence length="236" mass="25855">MELLNSLLESNQVPVFTALILGLMTAISPCPMATNITAIGFISKDIDNRSRVFYKGVVYTLGRGISYTLIGLLFYFGANQFAIEDTLQTWGERLLGPILIIIGLFMLGVLKINFPAFSGLTNRLEETAKKGFWGALLLGIVFALAFCPYSGVLYFGMLIPITISSSGGLYLPAVFAIATGIPVMVFAWLLAFSVNAVGGFYDKMKSFEFWFRRVVAAGFVLVGIYYVLTVIIGFQI</sequence>
<name>A0AAE3MGJ1_9BACT</name>
<evidence type="ECO:0000259" key="2">
    <source>
        <dbReference type="Pfam" id="PF13386"/>
    </source>
</evidence>
<keyword evidence="4" id="KW-1185">Reference proteome</keyword>
<evidence type="ECO:0000313" key="4">
    <source>
        <dbReference type="Proteomes" id="UP001207408"/>
    </source>
</evidence>
<gene>
    <name evidence="3" type="ORF">OM074_13330</name>
</gene>
<feature type="transmembrane region" description="Helical" evidence="1">
    <location>
        <begin position="94"/>
        <end position="114"/>
    </location>
</feature>
<dbReference type="NCBIfam" id="NF040495">
    <property type="entry name" value="tranport_ArsG"/>
    <property type="match status" value="1"/>
</dbReference>
<evidence type="ECO:0000313" key="3">
    <source>
        <dbReference type="EMBL" id="MCW3806612.1"/>
    </source>
</evidence>
<proteinExistence type="predicted"/>
<feature type="transmembrane region" description="Helical" evidence="1">
    <location>
        <begin position="64"/>
        <end position="82"/>
    </location>
</feature>
<reference evidence="3" key="1">
    <citation type="submission" date="2022-10" db="EMBL/GenBank/DDBJ databases">
        <authorList>
            <person name="Yu W.X."/>
        </authorList>
    </citation>
    <scope>NUCLEOTIDE SEQUENCE</scope>
    <source>
        <strain evidence="3">D04</strain>
    </source>
</reference>
<keyword evidence="1" id="KW-0812">Transmembrane</keyword>
<dbReference type="InterPro" id="IPR051790">
    <property type="entry name" value="Cytochrome_c-biogenesis_DsbD"/>
</dbReference>